<keyword evidence="1" id="KW-1133">Transmembrane helix</keyword>
<keyword evidence="1" id="KW-0812">Transmembrane</keyword>
<gene>
    <name evidence="2" type="ORF">Scinn_34410</name>
</gene>
<comment type="caution">
    <text evidence="2">The sequence shown here is derived from an EMBL/GenBank/DDBJ whole genome shotgun (WGS) entry which is preliminary data.</text>
</comment>
<evidence type="ECO:0000313" key="2">
    <source>
        <dbReference type="EMBL" id="GHI13978.1"/>
    </source>
</evidence>
<name>A0ABQ3NMI8_STRVG</name>
<sequence>MNPTHPVNAAPHPDRPPALPRATAAAATGAVLACAAAWFFSWVERQDEQACATTDGLCWTWWDWAAVPLTLTVALITLMVVYKRLGITPRLAVVMPTVLLAPLPLAAADTAAGWWAAALVGAAWAGSLALAAWDRHRIPALTASAALLLASLVALYR</sequence>
<dbReference type="EMBL" id="BNDV01000008">
    <property type="protein sequence ID" value="GHI13978.1"/>
    <property type="molecule type" value="Genomic_DNA"/>
</dbReference>
<keyword evidence="1" id="KW-0472">Membrane</keyword>
<evidence type="ECO:0000256" key="1">
    <source>
        <dbReference type="SAM" id="Phobius"/>
    </source>
</evidence>
<feature type="transmembrane region" description="Helical" evidence="1">
    <location>
        <begin position="114"/>
        <end position="133"/>
    </location>
</feature>
<dbReference type="RefSeq" id="WP_030654600.1">
    <property type="nucleotide sequence ID" value="NZ_BMRU01000035.1"/>
</dbReference>
<keyword evidence="3" id="KW-1185">Reference proteome</keyword>
<dbReference type="GeneID" id="86952566"/>
<evidence type="ECO:0008006" key="4">
    <source>
        <dbReference type="Google" id="ProtNLM"/>
    </source>
</evidence>
<evidence type="ECO:0000313" key="3">
    <source>
        <dbReference type="Proteomes" id="UP000660554"/>
    </source>
</evidence>
<proteinExistence type="predicted"/>
<reference evidence="3" key="1">
    <citation type="submission" date="2020-09" db="EMBL/GenBank/DDBJ databases">
        <title>Whole genome shotgun sequence of Streptomyces cinnamonensis NBRC 15873.</title>
        <authorList>
            <person name="Komaki H."/>
            <person name="Tamura T."/>
        </authorList>
    </citation>
    <scope>NUCLEOTIDE SEQUENCE [LARGE SCALE GENOMIC DNA]</scope>
    <source>
        <strain evidence="3">NBRC 15873</strain>
    </source>
</reference>
<feature type="transmembrane region" description="Helical" evidence="1">
    <location>
        <begin position="140"/>
        <end position="156"/>
    </location>
</feature>
<dbReference type="Proteomes" id="UP000660554">
    <property type="component" value="Unassembled WGS sequence"/>
</dbReference>
<organism evidence="2 3">
    <name type="scientific">Streptomyces virginiae</name>
    <name type="common">Streptomyces cinnamonensis</name>
    <dbReference type="NCBI Taxonomy" id="1961"/>
    <lineage>
        <taxon>Bacteria</taxon>
        <taxon>Bacillati</taxon>
        <taxon>Actinomycetota</taxon>
        <taxon>Actinomycetes</taxon>
        <taxon>Kitasatosporales</taxon>
        <taxon>Streptomycetaceae</taxon>
        <taxon>Streptomyces</taxon>
    </lineage>
</organism>
<feature type="transmembrane region" description="Helical" evidence="1">
    <location>
        <begin position="91"/>
        <end position="108"/>
    </location>
</feature>
<feature type="transmembrane region" description="Helical" evidence="1">
    <location>
        <begin position="61"/>
        <end position="82"/>
    </location>
</feature>
<protein>
    <recommendedName>
        <fullName evidence="4">Integral membrane protein</fullName>
    </recommendedName>
</protein>
<feature type="transmembrane region" description="Helical" evidence="1">
    <location>
        <begin position="22"/>
        <end position="41"/>
    </location>
</feature>
<accession>A0ABQ3NMI8</accession>